<dbReference type="SUPFAM" id="SSF52540">
    <property type="entry name" value="P-loop containing nucleoside triphosphate hydrolases"/>
    <property type="match status" value="1"/>
</dbReference>
<dbReference type="Gene3D" id="3.40.50.300">
    <property type="entry name" value="P-loop containing nucleotide triphosphate hydrolases"/>
    <property type="match status" value="1"/>
</dbReference>
<dbReference type="GO" id="GO:0005737">
    <property type="term" value="C:cytoplasm"/>
    <property type="evidence" value="ECO:0007669"/>
    <property type="project" value="TreeGrafter"/>
</dbReference>
<evidence type="ECO:0000313" key="7">
    <source>
        <dbReference type="Proteomes" id="UP000605253"/>
    </source>
</evidence>
<dbReference type="PANTHER" id="PTHR42714:SF6">
    <property type="entry name" value="TRANSLATION INITIATION FACTOR IF-2"/>
    <property type="match status" value="1"/>
</dbReference>
<dbReference type="Pfam" id="PF05128">
    <property type="entry name" value="DUF697"/>
    <property type="match status" value="1"/>
</dbReference>
<protein>
    <recommendedName>
        <fullName evidence="5">G domain-containing protein</fullName>
    </recommendedName>
</protein>
<dbReference type="Pfam" id="PF01926">
    <property type="entry name" value="MMR_HSR1"/>
    <property type="match status" value="1"/>
</dbReference>
<proteinExistence type="predicted"/>
<dbReference type="GO" id="GO:0002098">
    <property type="term" value="P:tRNA wobble uridine modification"/>
    <property type="evidence" value="ECO:0007669"/>
    <property type="project" value="TreeGrafter"/>
</dbReference>
<dbReference type="AlphaFoldDB" id="A0A917CFJ8"/>
<evidence type="ECO:0000313" key="6">
    <source>
        <dbReference type="EMBL" id="GGF86931.1"/>
    </source>
</evidence>
<comment type="caution">
    <text evidence="6">The sequence shown here is derived from an EMBL/GenBank/DDBJ whole genome shotgun (WGS) entry which is preliminary data.</text>
</comment>
<keyword evidence="7" id="KW-1185">Reference proteome</keyword>
<reference evidence="6" key="2">
    <citation type="submission" date="2020-09" db="EMBL/GenBank/DDBJ databases">
        <authorList>
            <person name="Sun Q."/>
            <person name="Zhou Y."/>
        </authorList>
    </citation>
    <scope>NUCLEOTIDE SEQUENCE</scope>
    <source>
        <strain evidence="6">CGMCC 1.12181</strain>
    </source>
</reference>
<keyword evidence="4" id="KW-0472">Membrane</keyword>
<evidence type="ECO:0000256" key="2">
    <source>
        <dbReference type="ARBA" id="ARBA00022692"/>
    </source>
</evidence>
<keyword evidence="2" id="KW-0812">Transmembrane</keyword>
<reference evidence="6" key="1">
    <citation type="journal article" date="2014" name="Int. J. Syst. Evol. Microbiol.">
        <title>Complete genome sequence of Corynebacterium casei LMG S-19264T (=DSM 44701T), isolated from a smear-ripened cheese.</title>
        <authorList>
            <consortium name="US DOE Joint Genome Institute (JGI-PGF)"/>
            <person name="Walter F."/>
            <person name="Albersmeier A."/>
            <person name="Kalinowski J."/>
            <person name="Ruckert C."/>
        </authorList>
    </citation>
    <scope>NUCLEOTIDE SEQUENCE</scope>
    <source>
        <strain evidence="6">CGMCC 1.12181</strain>
    </source>
</reference>
<dbReference type="InterPro" id="IPR027417">
    <property type="entry name" value="P-loop_NTPase"/>
</dbReference>
<dbReference type="CDD" id="cd00880">
    <property type="entry name" value="Era_like"/>
    <property type="match status" value="1"/>
</dbReference>
<evidence type="ECO:0000256" key="4">
    <source>
        <dbReference type="ARBA" id="ARBA00023136"/>
    </source>
</evidence>
<feature type="domain" description="G" evidence="5">
    <location>
        <begin position="53"/>
        <end position="163"/>
    </location>
</feature>
<evidence type="ECO:0000256" key="3">
    <source>
        <dbReference type="ARBA" id="ARBA00022989"/>
    </source>
</evidence>
<name>A0A917CFJ8_9GAMM</name>
<dbReference type="Proteomes" id="UP000605253">
    <property type="component" value="Unassembled WGS sequence"/>
</dbReference>
<evidence type="ECO:0000259" key="5">
    <source>
        <dbReference type="Pfam" id="PF01926"/>
    </source>
</evidence>
<dbReference type="GO" id="GO:0005525">
    <property type="term" value="F:GTP binding"/>
    <property type="evidence" value="ECO:0007669"/>
    <property type="project" value="InterPro"/>
</dbReference>
<dbReference type="InterPro" id="IPR006073">
    <property type="entry name" value="GTP-bd"/>
</dbReference>
<gene>
    <name evidence="6" type="ORF">GCM10011365_05010</name>
</gene>
<dbReference type="InterPro" id="IPR021147">
    <property type="entry name" value="DUF697"/>
</dbReference>
<dbReference type="EMBL" id="BMEO01000002">
    <property type="protein sequence ID" value="GGF86931.1"/>
    <property type="molecule type" value="Genomic_DNA"/>
</dbReference>
<evidence type="ECO:0000256" key="1">
    <source>
        <dbReference type="ARBA" id="ARBA00004141"/>
    </source>
</evidence>
<organism evidence="6 7">
    <name type="scientific">Marinicella pacifica</name>
    <dbReference type="NCBI Taxonomy" id="1171543"/>
    <lineage>
        <taxon>Bacteria</taxon>
        <taxon>Pseudomonadati</taxon>
        <taxon>Pseudomonadota</taxon>
        <taxon>Gammaproteobacteria</taxon>
        <taxon>Lysobacterales</taxon>
        <taxon>Marinicellaceae</taxon>
        <taxon>Marinicella</taxon>
    </lineage>
</organism>
<dbReference type="GO" id="GO:0030488">
    <property type="term" value="P:tRNA methylation"/>
    <property type="evidence" value="ECO:0007669"/>
    <property type="project" value="TreeGrafter"/>
</dbReference>
<accession>A0A917CFJ8</accession>
<keyword evidence="3" id="KW-1133">Transmembrane helix</keyword>
<sequence>MSPQANPEQKTADSLRKLLYDKRIPAAVRQQLSGEYQQLEQLIEKLDKSAVHIVAFGRVSTGKSSLLNALSGSDYFSVSPLHGETKHSRPMDWPTRRDQSMVLIDTPGTDELGGEEREQMARDAARLADVMLFVIDGDVSASELNQLKAISNPHRLVIVVINKADLYPENELAQLKASVEQKLAGLCHAVVTASADPRPIKVISCNAPGEEQVDYRKRSPDTDAVKQALWQLLDKEGKALTAINAGIFAGQISDQIADKMVAARRLAADKIIRTHCMAKGVGVAFNPIPVADLLVAAGVDVAMIRQLSKLYGLPMGRAEATRLAVTIMTQLALLMGAVWGVNLLSSALKTVSVGLSTSVTAVAQGSLAYYATYLVGQIATHYFKSGYSWGEDGPKKVAMKILKELDRDSVLQEARNQILALIKNKSDGK</sequence>
<comment type="subcellular location">
    <subcellularLocation>
        <location evidence="1">Membrane</location>
        <topology evidence="1">Multi-pass membrane protein</topology>
    </subcellularLocation>
</comment>
<dbReference type="GO" id="GO:0016020">
    <property type="term" value="C:membrane"/>
    <property type="evidence" value="ECO:0007669"/>
    <property type="project" value="UniProtKB-SubCell"/>
</dbReference>
<dbReference type="PANTHER" id="PTHR42714">
    <property type="entry name" value="TRNA MODIFICATION GTPASE GTPBP3"/>
    <property type="match status" value="1"/>
</dbReference>